<sequence>MIQRDRALGRVLGQRLMAILVSLMVMAVLEVRVAAQGPTASPTAAAPSPPITCSFANTSMISSNWCNYNDQSRMEAQTVDCKGFLTNSSELTPSAECCRGFNDVAYNRTACICMATFYPPSTHNESRQLVLPRLCGLITDLCGQCPTFLVSRSNGTASLYIDSY</sequence>
<keyword evidence="1" id="KW-0732">Signal</keyword>
<accession>A0A7I4DQB9</accession>
<evidence type="ECO:0000313" key="4">
    <source>
        <dbReference type="Proteomes" id="UP000006727"/>
    </source>
</evidence>
<dbReference type="Gramene" id="Pp3c5_14830V3.5">
    <property type="protein sequence ID" value="Pp3c5_14830V3.5"/>
    <property type="gene ID" value="Pp3c5_14830"/>
</dbReference>
<reference evidence="3 4" key="2">
    <citation type="journal article" date="2018" name="Plant J.">
        <title>The Physcomitrella patens chromosome-scale assembly reveals moss genome structure and evolution.</title>
        <authorList>
            <person name="Lang D."/>
            <person name="Ullrich K.K."/>
            <person name="Murat F."/>
            <person name="Fuchs J."/>
            <person name="Jenkins J."/>
            <person name="Haas F.B."/>
            <person name="Piednoel M."/>
            <person name="Gundlach H."/>
            <person name="Van Bel M."/>
            <person name="Meyberg R."/>
            <person name="Vives C."/>
            <person name="Morata J."/>
            <person name="Symeonidi A."/>
            <person name="Hiss M."/>
            <person name="Muchero W."/>
            <person name="Kamisugi Y."/>
            <person name="Saleh O."/>
            <person name="Blanc G."/>
            <person name="Decker E.L."/>
            <person name="van Gessel N."/>
            <person name="Grimwood J."/>
            <person name="Hayes R.D."/>
            <person name="Graham S.W."/>
            <person name="Gunter L.E."/>
            <person name="McDaniel S.F."/>
            <person name="Hoernstein S.N.W."/>
            <person name="Larsson A."/>
            <person name="Li F.W."/>
            <person name="Perroud P.F."/>
            <person name="Phillips J."/>
            <person name="Ranjan P."/>
            <person name="Rokshar D.S."/>
            <person name="Rothfels C.J."/>
            <person name="Schneider L."/>
            <person name="Shu S."/>
            <person name="Stevenson D.W."/>
            <person name="Thummler F."/>
            <person name="Tillich M."/>
            <person name="Villarreal Aguilar J.C."/>
            <person name="Widiez T."/>
            <person name="Wong G.K."/>
            <person name="Wymore A."/>
            <person name="Zhang Y."/>
            <person name="Zimmer A.D."/>
            <person name="Quatrano R.S."/>
            <person name="Mayer K.F.X."/>
            <person name="Goodstein D."/>
            <person name="Casacuberta J.M."/>
            <person name="Vandepoele K."/>
            <person name="Reski R."/>
            <person name="Cuming A.C."/>
            <person name="Tuskan G.A."/>
            <person name="Maumus F."/>
            <person name="Salse J."/>
            <person name="Schmutz J."/>
            <person name="Rensing S.A."/>
        </authorList>
    </citation>
    <scope>NUCLEOTIDE SEQUENCE [LARGE SCALE GENOMIC DNA]</scope>
    <source>
        <strain evidence="3 4">cv. Gransden 2004</strain>
    </source>
</reference>
<dbReference type="EMBL" id="ABEU02000005">
    <property type="status" value="NOT_ANNOTATED_CDS"/>
    <property type="molecule type" value="Genomic_DNA"/>
</dbReference>
<organism evidence="3 4">
    <name type="scientific">Physcomitrium patens</name>
    <name type="common">Spreading-leaved earth moss</name>
    <name type="synonym">Physcomitrella patens</name>
    <dbReference type="NCBI Taxonomy" id="3218"/>
    <lineage>
        <taxon>Eukaryota</taxon>
        <taxon>Viridiplantae</taxon>
        <taxon>Streptophyta</taxon>
        <taxon>Embryophyta</taxon>
        <taxon>Bryophyta</taxon>
        <taxon>Bryophytina</taxon>
        <taxon>Bryopsida</taxon>
        <taxon>Funariidae</taxon>
        <taxon>Funariales</taxon>
        <taxon>Funariaceae</taxon>
        <taxon>Physcomitrium</taxon>
    </lineage>
</organism>
<reference evidence="3" key="3">
    <citation type="submission" date="2020-12" db="UniProtKB">
        <authorList>
            <consortium name="EnsemblPlants"/>
        </authorList>
    </citation>
    <scope>IDENTIFICATION</scope>
</reference>
<feature type="signal peptide" evidence="1">
    <location>
        <begin position="1"/>
        <end position="35"/>
    </location>
</feature>
<dbReference type="SUPFAM" id="SSF47699">
    <property type="entry name" value="Bifunctional inhibitor/lipid-transfer protein/seed storage 2S albumin"/>
    <property type="match status" value="1"/>
</dbReference>
<protein>
    <recommendedName>
        <fullName evidence="2">Bifunctional inhibitor/plant lipid transfer protein/seed storage helical domain-containing protein</fullName>
    </recommendedName>
</protein>
<evidence type="ECO:0000256" key="1">
    <source>
        <dbReference type="SAM" id="SignalP"/>
    </source>
</evidence>
<name>A0A7I4DQB9_PHYPA</name>
<keyword evidence="4" id="KW-1185">Reference proteome</keyword>
<dbReference type="Gene3D" id="1.10.110.10">
    <property type="entry name" value="Plant lipid-transfer and hydrophobic proteins"/>
    <property type="match status" value="1"/>
</dbReference>
<feature type="chain" id="PRO_5044657790" description="Bifunctional inhibitor/plant lipid transfer protein/seed storage helical domain-containing protein" evidence="1">
    <location>
        <begin position="36"/>
        <end position="164"/>
    </location>
</feature>
<dbReference type="Proteomes" id="UP000006727">
    <property type="component" value="Chromosome 5"/>
</dbReference>
<dbReference type="EnsemblPlants" id="Pp3c5_14830V3.5">
    <property type="protein sequence ID" value="Pp3c5_14830V3.5"/>
    <property type="gene ID" value="Pp3c5_14830"/>
</dbReference>
<dbReference type="EnsemblPlants" id="Pp3c5_14830V3.6">
    <property type="protein sequence ID" value="Pp3c5_14830V3.6"/>
    <property type="gene ID" value="Pp3c5_14830"/>
</dbReference>
<dbReference type="Gramene" id="Pp3c5_14830V3.6">
    <property type="protein sequence ID" value="Pp3c5_14830V3.6"/>
    <property type="gene ID" value="Pp3c5_14830"/>
</dbReference>
<dbReference type="Pfam" id="PF14368">
    <property type="entry name" value="LTP_2"/>
    <property type="match status" value="1"/>
</dbReference>
<reference evidence="3 4" key="1">
    <citation type="journal article" date="2008" name="Science">
        <title>The Physcomitrella genome reveals evolutionary insights into the conquest of land by plants.</title>
        <authorList>
            <person name="Rensing S."/>
            <person name="Lang D."/>
            <person name="Zimmer A."/>
            <person name="Terry A."/>
            <person name="Salamov A."/>
            <person name="Shapiro H."/>
            <person name="Nishiyama T."/>
            <person name="Perroud P.-F."/>
            <person name="Lindquist E."/>
            <person name="Kamisugi Y."/>
            <person name="Tanahashi T."/>
            <person name="Sakakibara K."/>
            <person name="Fujita T."/>
            <person name="Oishi K."/>
            <person name="Shin-I T."/>
            <person name="Kuroki Y."/>
            <person name="Toyoda A."/>
            <person name="Suzuki Y."/>
            <person name="Hashimoto A."/>
            <person name="Yamaguchi K."/>
            <person name="Sugano A."/>
            <person name="Kohara Y."/>
            <person name="Fujiyama A."/>
            <person name="Anterola A."/>
            <person name="Aoki S."/>
            <person name="Ashton N."/>
            <person name="Barbazuk W.B."/>
            <person name="Barker E."/>
            <person name="Bennetzen J."/>
            <person name="Bezanilla M."/>
            <person name="Blankenship R."/>
            <person name="Cho S.H."/>
            <person name="Dutcher S."/>
            <person name="Estelle M."/>
            <person name="Fawcett J.A."/>
            <person name="Gundlach H."/>
            <person name="Hanada K."/>
            <person name="Heyl A."/>
            <person name="Hicks K.A."/>
            <person name="Hugh J."/>
            <person name="Lohr M."/>
            <person name="Mayer K."/>
            <person name="Melkozernov A."/>
            <person name="Murata T."/>
            <person name="Nelson D."/>
            <person name="Pils B."/>
            <person name="Prigge M."/>
            <person name="Reiss B."/>
            <person name="Renner T."/>
            <person name="Rombauts S."/>
            <person name="Rushton P."/>
            <person name="Sanderfoot A."/>
            <person name="Schween G."/>
            <person name="Shiu S.-H."/>
            <person name="Stueber K."/>
            <person name="Theodoulou F.L."/>
            <person name="Tu H."/>
            <person name="Van de Peer Y."/>
            <person name="Verrier P.J."/>
            <person name="Waters E."/>
            <person name="Wood A."/>
            <person name="Yang L."/>
            <person name="Cove D."/>
            <person name="Cuming A."/>
            <person name="Hasebe M."/>
            <person name="Lucas S."/>
            <person name="Mishler D.B."/>
            <person name="Reski R."/>
            <person name="Grigoriev I."/>
            <person name="Quatrano R.S."/>
            <person name="Boore J.L."/>
        </authorList>
    </citation>
    <scope>NUCLEOTIDE SEQUENCE [LARGE SCALE GENOMIC DNA]</scope>
    <source>
        <strain evidence="3 4">cv. Gransden 2004</strain>
    </source>
</reference>
<feature type="domain" description="Bifunctional inhibitor/plant lipid transfer protein/seed storage helical" evidence="2">
    <location>
        <begin position="76"/>
        <end position="145"/>
    </location>
</feature>
<dbReference type="AlphaFoldDB" id="A0A7I4DQB9"/>
<proteinExistence type="predicted"/>
<dbReference type="InterPro" id="IPR016140">
    <property type="entry name" value="Bifunc_inhib/LTP/seed_store"/>
</dbReference>
<evidence type="ECO:0000259" key="2">
    <source>
        <dbReference type="Pfam" id="PF14368"/>
    </source>
</evidence>
<evidence type="ECO:0000313" key="3">
    <source>
        <dbReference type="EnsemblPlants" id="Pp3c5_14830V3.5"/>
    </source>
</evidence>
<dbReference type="InterPro" id="IPR036312">
    <property type="entry name" value="Bifun_inhib/LTP/seed_sf"/>
</dbReference>
<gene>
    <name evidence="3" type="primary">LOC112282211</name>
</gene>